<reference evidence="1 2" key="1">
    <citation type="journal article" date="2023" name="Nucleic Acids Res.">
        <title>The hologenome of Daphnia magna reveals possible DNA methylation and microbiome-mediated evolution of the host genome.</title>
        <authorList>
            <person name="Chaturvedi A."/>
            <person name="Li X."/>
            <person name="Dhandapani V."/>
            <person name="Marshall H."/>
            <person name="Kissane S."/>
            <person name="Cuenca-Cambronero M."/>
            <person name="Asole G."/>
            <person name="Calvet F."/>
            <person name="Ruiz-Romero M."/>
            <person name="Marangio P."/>
            <person name="Guigo R."/>
            <person name="Rago D."/>
            <person name="Mirbahai L."/>
            <person name="Eastwood N."/>
            <person name="Colbourne J.K."/>
            <person name="Zhou J."/>
            <person name="Mallon E."/>
            <person name="Orsini L."/>
        </authorList>
    </citation>
    <scope>NUCLEOTIDE SEQUENCE [LARGE SCALE GENOMIC DNA]</scope>
    <source>
        <strain evidence="1">LRV0_1</strain>
    </source>
</reference>
<dbReference type="Proteomes" id="UP001234178">
    <property type="component" value="Unassembled WGS sequence"/>
</dbReference>
<evidence type="ECO:0000313" key="2">
    <source>
        <dbReference type="Proteomes" id="UP001234178"/>
    </source>
</evidence>
<proteinExistence type="predicted"/>
<keyword evidence="2" id="KW-1185">Reference proteome</keyword>
<evidence type="ECO:0000313" key="1">
    <source>
        <dbReference type="EMBL" id="KAK4036486.1"/>
    </source>
</evidence>
<comment type="caution">
    <text evidence="1">The sequence shown here is derived from an EMBL/GenBank/DDBJ whole genome shotgun (WGS) entry which is preliminary data.</text>
</comment>
<gene>
    <name evidence="1" type="ORF">OUZ56_028540</name>
</gene>
<dbReference type="EMBL" id="JAOYFB010000040">
    <property type="protein sequence ID" value="KAK4036486.1"/>
    <property type="molecule type" value="Genomic_DNA"/>
</dbReference>
<name>A0ABR0B462_9CRUS</name>
<accession>A0ABR0B462</accession>
<sequence length="70" mass="7854">MGDYSPLRTDASLCDRSCPSSTWWPSCPITLVWASPLKTTTSQSLKIKQKQNEPLNVEGNFNLSANRLLR</sequence>
<protein>
    <submittedName>
        <fullName evidence="1">Uncharacterized protein</fullName>
    </submittedName>
</protein>
<organism evidence="1 2">
    <name type="scientific">Daphnia magna</name>
    <dbReference type="NCBI Taxonomy" id="35525"/>
    <lineage>
        <taxon>Eukaryota</taxon>
        <taxon>Metazoa</taxon>
        <taxon>Ecdysozoa</taxon>
        <taxon>Arthropoda</taxon>
        <taxon>Crustacea</taxon>
        <taxon>Branchiopoda</taxon>
        <taxon>Diplostraca</taxon>
        <taxon>Cladocera</taxon>
        <taxon>Anomopoda</taxon>
        <taxon>Daphniidae</taxon>
        <taxon>Daphnia</taxon>
    </lineage>
</organism>